<organism evidence="1 2">
    <name type="scientific">Xaviernesmea oryzae</name>
    <dbReference type="NCBI Taxonomy" id="464029"/>
    <lineage>
        <taxon>Bacteria</taxon>
        <taxon>Pseudomonadati</taxon>
        <taxon>Pseudomonadota</taxon>
        <taxon>Alphaproteobacteria</taxon>
        <taxon>Hyphomicrobiales</taxon>
        <taxon>Rhizobiaceae</taxon>
        <taxon>Rhizobium/Agrobacterium group</taxon>
        <taxon>Xaviernesmea</taxon>
    </lineage>
</organism>
<name>A0A1Q9AXI2_9HYPH</name>
<dbReference type="Proteomes" id="UP000186364">
    <property type="component" value="Unassembled WGS sequence"/>
</dbReference>
<protein>
    <submittedName>
        <fullName evidence="1">Uncharacterized protein</fullName>
    </submittedName>
</protein>
<reference evidence="1 2" key="1">
    <citation type="submission" date="2016-09" db="EMBL/GenBank/DDBJ databases">
        <title>Rhizobium sp. nov., a novel species isolated from the rice rhizosphere.</title>
        <authorList>
            <person name="Zhao J."/>
            <person name="Zhang X."/>
        </authorList>
    </citation>
    <scope>NUCLEOTIDE SEQUENCE [LARGE SCALE GENOMIC DNA]</scope>
    <source>
        <strain evidence="1 2">1.7048</strain>
    </source>
</reference>
<sequence>MKADLGPVSVGIDKVKEVRIDEFLLSAEGNAGSARLMGMLACKTSDKAAARGDASATIRVEAAFDLRTCEIQKSEAHVLETGGTYGSVIAAFSGSIEAALKNGIRSEIAKLCH</sequence>
<accession>A0A1Q9AXI2</accession>
<comment type="caution">
    <text evidence="1">The sequence shown here is derived from an EMBL/GenBank/DDBJ whole genome shotgun (WGS) entry which is preliminary data.</text>
</comment>
<evidence type="ECO:0000313" key="2">
    <source>
        <dbReference type="Proteomes" id="UP000186364"/>
    </source>
</evidence>
<dbReference type="AlphaFoldDB" id="A0A1Q9AXI2"/>
<gene>
    <name evidence="1" type="ORF">BJF93_14305</name>
</gene>
<keyword evidence="2" id="KW-1185">Reference proteome</keyword>
<dbReference type="EMBL" id="MKIP01000038">
    <property type="protein sequence ID" value="OLP60153.1"/>
    <property type="molecule type" value="Genomic_DNA"/>
</dbReference>
<proteinExistence type="predicted"/>
<evidence type="ECO:0000313" key="1">
    <source>
        <dbReference type="EMBL" id="OLP60153.1"/>
    </source>
</evidence>